<evidence type="ECO:0000313" key="22">
    <source>
        <dbReference type="RefSeq" id="XP_025406435.1"/>
    </source>
</evidence>
<evidence type="ECO:0000259" key="17">
    <source>
        <dbReference type="Pfam" id="PF06202"/>
    </source>
</evidence>
<dbReference type="FunFam" id="3.20.20.80:FF:000206">
    <property type="entry name" value="Amylo-alpha-1, 6-glucosidase, 4-alpha-glucanotransferase b"/>
    <property type="match status" value="1"/>
</dbReference>
<feature type="domain" description="Eukaryotic glycogen debranching enzyme N-terminal" evidence="18">
    <location>
        <begin position="141"/>
        <end position="228"/>
    </location>
</feature>
<dbReference type="InterPro" id="IPR032788">
    <property type="entry name" value="AGL_central"/>
</dbReference>
<feature type="domain" description="Glycogen debranching enzyme C-terminal" evidence="17">
    <location>
        <begin position="1159"/>
        <end position="1602"/>
    </location>
</feature>
<dbReference type="CDD" id="cd11327">
    <property type="entry name" value="AmyAc_Glg_debranch_2"/>
    <property type="match status" value="1"/>
</dbReference>
<name>A0A8B8F7G9_9HEMI</name>
<keyword evidence="9" id="KW-0328">Glycosyltransferase</keyword>
<evidence type="ECO:0000256" key="12">
    <source>
        <dbReference type="ARBA" id="ARBA00023056"/>
    </source>
</evidence>
<comment type="catalytic activity">
    <reaction evidence="1">
        <text>Transfers a segment of a (1-&gt;4)-alpha-D-glucan to a new position in an acceptor, which may be glucose or a (1-&gt;4)-alpha-D-glucan.</text>
        <dbReference type="EC" id="2.4.1.25"/>
    </reaction>
</comment>
<comment type="subcellular location">
    <subcellularLocation>
        <location evidence="4">Cytoplasm</location>
    </subcellularLocation>
</comment>
<evidence type="ECO:0000256" key="11">
    <source>
        <dbReference type="ARBA" id="ARBA00022801"/>
    </source>
</evidence>
<feature type="domain" description="Glycogen debranching enzyme central" evidence="20">
    <location>
        <begin position="802"/>
        <end position="1050"/>
    </location>
</feature>
<dbReference type="InterPro" id="IPR032792">
    <property type="entry name" value="AGL_glucanoTrfase"/>
</dbReference>
<comment type="catalytic activity">
    <reaction evidence="2">
        <text>Hydrolysis of (1-&gt;6)-alpha-D-glucosidic branch linkages in glycogen phosphorylase limit dextrin.</text>
        <dbReference type="EC" id="3.2.1.33"/>
    </reaction>
</comment>
<evidence type="ECO:0000256" key="5">
    <source>
        <dbReference type="ARBA" id="ARBA00012560"/>
    </source>
</evidence>
<keyword evidence="21" id="KW-1185">Reference proteome</keyword>
<evidence type="ECO:0000256" key="16">
    <source>
        <dbReference type="ARBA" id="ARBA00031477"/>
    </source>
</evidence>
<proteinExistence type="inferred from homology"/>
<dbReference type="InterPro" id="IPR006421">
    <property type="entry name" value="Glycogen_debranch_met"/>
</dbReference>
<dbReference type="FunFam" id="1.50.10.10:FF:000039">
    <property type="entry name" value="Glycogen debranching enzyme Gdb1, putative"/>
    <property type="match status" value="1"/>
</dbReference>
<sequence length="1628" mass="183651">MGGQPTKITPCPCTCKHKCPAATELQNGKKSEDNRLGSFIKIFKPSARSSDETSLNGCALHRAEVRATPGSNGCSVVEIFADAANECALCNHERSPAETTLHQDRAMDVKPPNNHQVRVLTLEDGYFQDNTLYRLKKGWYLEFRVGPSLFGNDIDLYTNIPLEGCKFDRKTYCRLDWIREWSSDDITNDDSSLSCLLQMNEAGSFHYYYEFKGQKKGSGYICVDPNLVAEGKEIPLESLQTVSVLAKCLGPLSSWKSKLRVAKESGYNMIHFTPIQELGGSRSSYSLQNQLALNPSFNDNKHVVTFDDIRTLTEEIEKEWNVLSLCDIVLNHTANESPWLMKHPESTYNLVNCPYLRPAYLLDYILYNFTVEVSKGMWEYSGVPVIVDNEEHLGSIRHALLTVLLPRAKIHELFQLDVDKIVNEFQNRVRTGPPPLANKSEINEEITLIPDQEYRRLGATIDMNKALKIYNIYRSDCFDEDTRLQRCSFELKLKLETLNKTVFDEIQGHLVAAIDNCIAGIRYFRVQPDGPKLTSVSITNPLVPRYFKDYEGHSADEVLYSPNGQYVMAHNGWVMGGDPLKNFAGPDSNTYLRRELIAWGDSVKLRYGDEPKDCPFLWNHMRRYVEQTVTMFHGVRLDNCHSTPLHVAEYLLDAARKIRPDLYVVAELFTNSDATDNIFVNRLGITSLIREAMSAWDSHELGRLVYRYGGDPVGAFIKPLEQPLRPTIAHALFMDQTHDNPSSIEKRSVYDLLPSAALVSIACCASGSNMGYDILVPHHIHVVDEERQYMNWSDEEINIETGIVAGKKALNELHYDLGKRGFDQVYVDQIDSDIVCVTRHNGKTHDKVVLMSYTSFSTPSNKNGLGKGITVNGKIEEILIEASLELKLKGIEKEFVKDVNKINGLKNFKLNLKQNISPKECAMLEIIPSDDKSIRLNFTSNFKPGCVVAVSISAIEKTKLAVNHLLADINLVQAVSRLTLMDMNHILFRCAEEDEGKVYDVPGYGKLVYCGLQGFMSVLDNIVLNNDLGHPLCSNLRNGFWILDYIVGRLKCKEFENSSLYQFGDFLERYLQPIRNLPSYLVPSFFEFSLRKIYNALLNRTWSLMPGDIKNGSTFCKSLALASIQFAGIVKSSPLPTLSPNLLAPLLRTQIGLNGKNIPECVSLAAGLPHFSSGYMRNWGRDTFISLRGLLLLVGRYEDAKFIILAFGGCLRHGLIPNLLDGGQNPRYNCRDAVWWWLYIIQQYVVMVPGGISILDDPVNRIFPTDDSKPTSVEQPLYEVIQEVMSIHFQGLCFRERNAGIAIDAHMKSPGFDNQIGVQPLTGFVFGGNEWNCGTWMDKMGSSDKAGNRGRPATPRDGSAIELVALSKSVIGWLAKLNKTNQFKYSGVKRNNKDGSVTEWTYEEWNKKIQTNFEAYFWIPVDKSSRNQIEPHPELIYRRGIYKDTVGATNKWGDYQLRCNYPVAMVVAPELFSPDNARIALQTVSDVLLGPLGMKTLDPCDWAYDGFYNNDNDTTDSKVANGFNYHQGPEWLWPVGFFLRAKLIFSSNKKETSSEIQGILSKHYEHIKTSIWRGLPELTNKDGAFCAGSCPTQAWSVASILELHHEKCIIEDCSIASTVMSTLIRKIF</sequence>
<evidence type="ECO:0000256" key="2">
    <source>
        <dbReference type="ARBA" id="ARBA00000927"/>
    </source>
</evidence>
<dbReference type="InterPro" id="IPR008928">
    <property type="entry name" value="6-hairpin_glycosidase_sf"/>
</dbReference>
<accession>A0A8B8F7G9</accession>
<dbReference type="Proteomes" id="UP000694846">
    <property type="component" value="Unplaced"/>
</dbReference>
<dbReference type="EC" id="3.2.1.33" evidence="6"/>
<gene>
    <name evidence="22" type="primary">LOC112680537</name>
</gene>
<dbReference type="SUPFAM" id="SSF48208">
    <property type="entry name" value="Six-hairpin glycosidases"/>
    <property type="match status" value="1"/>
</dbReference>
<dbReference type="GO" id="GO:0004134">
    <property type="term" value="F:4-alpha-glucanotransferase activity"/>
    <property type="evidence" value="ECO:0007669"/>
    <property type="project" value="UniProtKB-EC"/>
</dbReference>
<evidence type="ECO:0000256" key="13">
    <source>
        <dbReference type="ARBA" id="ARBA00023268"/>
    </source>
</evidence>
<evidence type="ECO:0000259" key="19">
    <source>
        <dbReference type="Pfam" id="PF14701"/>
    </source>
</evidence>
<keyword evidence="12" id="KW-0320">Glycogen biosynthesis</keyword>
<comment type="similarity">
    <text evidence="15">Belongs to the glycogen debranching enzyme family.</text>
</comment>
<dbReference type="Pfam" id="PF14702">
    <property type="entry name" value="hGDE_central"/>
    <property type="match status" value="1"/>
</dbReference>
<evidence type="ECO:0000259" key="18">
    <source>
        <dbReference type="Pfam" id="PF14699"/>
    </source>
</evidence>
<evidence type="ECO:0000259" key="20">
    <source>
        <dbReference type="Pfam" id="PF14702"/>
    </source>
</evidence>
<evidence type="ECO:0000256" key="15">
    <source>
        <dbReference type="ARBA" id="ARBA00025780"/>
    </source>
</evidence>
<dbReference type="Pfam" id="PF14699">
    <property type="entry name" value="hGDE_N"/>
    <property type="match status" value="1"/>
</dbReference>
<organism evidence="21 22">
    <name type="scientific">Sipha flava</name>
    <name type="common">yellow sugarcane aphid</name>
    <dbReference type="NCBI Taxonomy" id="143950"/>
    <lineage>
        <taxon>Eukaryota</taxon>
        <taxon>Metazoa</taxon>
        <taxon>Ecdysozoa</taxon>
        <taxon>Arthropoda</taxon>
        <taxon>Hexapoda</taxon>
        <taxon>Insecta</taxon>
        <taxon>Pterygota</taxon>
        <taxon>Neoptera</taxon>
        <taxon>Paraneoptera</taxon>
        <taxon>Hemiptera</taxon>
        <taxon>Sternorrhyncha</taxon>
        <taxon>Aphidomorpha</taxon>
        <taxon>Aphidoidea</taxon>
        <taxon>Aphididae</taxon>
        <taxon>Sipha</taxon>
    </lineage>
</organism>
<dbReference type="GO" id="GO:0004135">
    <property type="term" value="F:amylo-alpha-1,6-glucosidase activity"/>
    <property type="evidence" value="ECO:0007669"/>
    <property type="project" value="UniProtKB-EC"/>
</dbReference>
<dbReference type="GO" id="GO:0005978">
    <property type="term" value="P:glycogen biosynthetic process"/>
    <property type="evidence" value="ECO:0007669"/>
    <property type="project" value="UniProtKB-KW"/>
</dbReference>
<dbReference type="NCBIfam" id="TIGR01531">
    <property type="entry name" value="glyc_debranch"/>
    <property type="match status" value="1"/>
</dbReference>
<protein>
    <recommendedName>
        <fullName evidence="7">Glycogen debranching enzyme</fullName>
        <ecNumber evidence="5">2.4.1.25</ecNumber>
        <ecNumber evidence="6">3.2.1.33</ecNumber>
    </recommendedName>
    <alternativeName>
        <fullName evidence="16">Glycogen debrancher</fullName>
    </alternativeName>
</protein>
<evidence type="ECO:0000256" key="3">
    <source>
        <dbReference type="ARBA" id="ARBA00003530"/>
    </source>
</evidence>
<dbReference type="RefSeq" id="XP_025406435.1">
    <property type="nucleotide sequence ID" value="XM_025550650.1"/>
</dbReference>
<keyword evidence="14" id="KW-0326">Glycosidase</keyword>
<evidence type="ECO:0000256" key="8">
    <source>
        <dbReference type="ARBA" id="ARBA00022490"/>
    </source>
</evidence>
<evidence type="ECO:0000256" key="7">
    <source>
        <dbReference type="ARBA" id="ARBA00020723"/>
    </source>
</evidence>
<dbReference type="GeneID" id="112680537"/>
<reference evidence="22" key="1">
    <citation type="submission" date="2025-08" db="UniProtKB">
        <authorList>
            <consortium name="RefSeq"/>
        </authorList>
    </citation>
    <scope>IDENTIFICATION</scope>
    <source>
        <tissue evidence="22">Whole body</tissue>
    </source>
</reference>
<dbReference type="GO" id="GO:0005980">
    <property type="term" value="P:glycogen catabolic process"/>
    <property type="evidence" value="ECO:0007669"/>
    <property type="project" value="InterPro"/>
</dbReference>
<dbReference type="FunFam" id="3.20.20.80:FF:000070">
    <property type="entry name" value="GDB1p Glycogen debranching enzyme"/>
    <property type="match status" value="1"/>
</dbReference>
<dbReference type="Pfam" id="PF14701">
    <property type="entry name" value="hDGE_amylase"/>
    <property type="match status" value="1"/>
</dbReference>
<keyword evidence="8" id="KW-0963">Cytoplasm</keyword>
<keyword evidence="13" id="KW-0511">Multifunctional enzyme</keyword>
<comment type="function">
    <text evidence="3">Multifunctional enzyme acting as 1,4-alpha-D-glucan:1,4-alpha-D-glucan 4-alpha-D-glycosyltransferase and amylo-1,6-glucosidase in glycogen degradation.</text>
</comment>
<keyword evidence="11" id="KW-0378">Hydrolase</keyword>
<dbReference type="Pfam" id="PF06202">
    <property type="entry name" value="GDE_C"/>
    <property type="match status" value="1"/>
</dbReference>
<feature type="domain" description="Glycogen debranching enzyme glucanotransferase" evidence="19">
    <location>
        <begin position="232"/>
        <end position="663"/>
    </location>
</feature>
<evidence type="ECO:0000256" key="6">
    <source>
        <dbReference type="ARBA" id="ARBA00012778"/>
    </source>
</evidence>
<dbReference type="EC" id="2.4.1.25" evidence="5"/>
<dbReference type="SUPFAM" id="SSF51445">
    <property type="entry name" value="(Trans)glycosidases"/>
    <property type="match status" value="1"/>
</dbReference>
<evidence type="ECO:0000256" key="1">
    <source>
        <dbReference type="ARBA" id="ARBA00000439"/>
    </source>
</evidence>
<dbReference type="PANTHER" id="PTHR10569:SF2">
    <property type="entry name" value="GLYCOGEN DEBRANCHING ENZYME"/>
    <property type="match status" value="1"/>
</dbReference>
<dbReference type="InterPro" id="IPR010401">
    <property type="entry name" value="AGL/Gdb1"/>
</dbReference>
<dbReference type="InterPro" id="IPR017853">
    <property type="entry name" value="GH"/>
</dbReference>
<evidence type="ECO:0000256" key="4">
    <source>
        <dbReference type="ARBA" id="ARBA00004496"/>
    </source>
</evidence>
<dbReference type="InterPro" id="IPR029436">
    <property type="entry name" value="AGL_euk_N"/>
</dbReference>
<evidence type="ECO:0000313" key="21">
    <source>
        <dbReference type="Proteomes" id="UP000694846"/>
    </source>
</evidence>
<evidence type="ECO:0000256" key="9">
    <source>
        <dbReference type="ARBA" id="ARBA00022676"/>
    </source>
</evidence>
<dbReference type="OrthoDB" id="10248904at2759"/>
<evidence type="ECO:0000256" key="10">
    <source>
        <dbReference type="ARBA" id="ARBA00022679"/>
    </source>
</evidence>
<dbReference type="PANTHER" id="PTHR10569">
    <property type="entry name" value="GLYCOGEN DEBRANCHING ENZYME"/>
    <property type="match status" value="1"/>
</dbReference>
<keyword evidence="10" id="KW-0808">Transferase</keyword>
<dbReference type="InterPro" id="IPR032790">
    <property type="entry name" value="GDE_C"/>
</dbReference>
<dbReference type="Gene3D" id="3.20.20.80">
    <property type="entry name" value="Glycosidases"/>
    <property type="match status" value="2"/>
</dbReference>
<dbReference type="GO" id="GO:0005737">
    <property type="term" value="C:cytoplasm"/>
    <property type="evidence" value="ECO:0007669"/>
    <property type="project" value="UniProtKB-SubCell"/>
</dbReference>
<evidence type="ECO:0000256" key="14">
    <source>
        <dbReference type="ARBA" id="ARBA00023295"/>
    </source>
</evidence>